<evidence type="ECO:0008006" key="4">
    <source>
        <dbReference type="Google" id="ProtNLM"/>
    </source>
</evidence>
<evidence type="ECO:0000313" key="3">
    <source>
        <dbReference type="Proteomes" id="UP000054851"/>
    </source>
</evidence>
<comment type="caution">
    <text evidence="2">The sequence shown here is derived from an EMBL/GenBank/DDBJ whole genome shotgun (WGS) entry which is preliminary data.</text>
</comment>
<dbReference type="AlphaFoldDB" id="A0A158D5F9"/>
<name>A0A158D5F9_9BURK</name>
<proteinExistence type="predicted"/>
<feature type="signal peptide" evidence="1">
    <location>
        <begin position="1"/>
        <end position="17"/>
    </location>
</feature>
<evidence type="ECO:0000256" key="1">
    <source>
        <dbReference type="SAM" id="SignalP"/>
    </source>
</evidence>
<keyword evidence="1" id="KW-0732">Signal</keyword>
<sequence>MLSRSILAMALACGALALSGCTWTLITAADAAGSLVQAGFSVASNYSSPTSVTGAPAALQSVCIELNQSVATGDFVPVLQVALQRRGVNSMLYNPGTSPPGCEAMLVYGAITSWDKHAFSSEPVSYLSAIDLTLLQRGQILVTARYDTNGLNVDRFASARQKLDALVDRMVVARTP</sequence>
<protein>
    <recommendedName>
        <fullName evidence="4">Lipoprotein</fullName>
    </recommendedName>
</protein>
<evidence type="ECO:0000313" key="2">
    <source>
        <dbReference type="EMBL" id="SAK89882.1"/>
    </source>
</evidence>
<dbReference type="PROSITE" id="PS51257">
    <property type="entry name" value="PROKAR_LIPOPROTEIN"/>
    <property type="match status" value="1"/>
</dbReference>
<gene>
    <name evidence="2" type="ORF">AWB79_06484</name>
</gene>
<reference evidence="2" key="1">
    <citation type="submission" date="2016-01" db="EMBL/GenBank/DDBJ databases">
        <authorList>
            <person name="Peeters C."/>
        </authorList>
    </citation>
    <scope>NUCLEOTIDE SEQUENCE</scope>
    <source>
        <strain evidence="2">LMG 29322</strain>
    </source>
</reference>
<dbReference type="STRING" id="1777140.AWB79_06484"/>
<dbReference type="OrthoDB" id="9107469at2"/>
<dbReference type="Proteomes" id="UP000054851">
    <property type="component" value="Unassembled WGS sequence"/>
</dbReference>
<keyword evidence="3" id="KW-1185">Reference proteome</keyword>
<dbReference type="EMBL" id="FCOA02000035">
    <property type="protein sequence ID" value="SAK89882.1"/>
    <property type="molecule type" value="Genomic_DNA"/>
</dbReference>
<dbReference type="RefSeq" id="WP_061171507.1">
    <property type="nucleotide sequence ID" value="NZ_FCOA02000035.1"/>
</dbReference>
<accession>A0A158D5F9</accession>
<organism evidence="2 3">
    <name type="scientific">Caballeronia hypogeia</name>
    <dbReference type="NCBI Taxonomy" id="1777140"/>
    <lineage>
        <taxon>Bacteria</taxon>
        <taxon>Pseudomonadati</taxon>
        <taxon>Pseudomonadota</taxon>
        <taxon>Betaproteobacteria</taxon>
        <taxon>Burkholderiales</taxon>
        <taxon>Burkholderiaceae</taxon>
        <taxon>Caballeronia</taxon>
    </lineage>
</organism>
<feature type="chain" id="PRO_5007623782" description="Lipoprotein" evidence="1">
    <location>
        <begin position="18"/>
        <end position="176"/>
    </location>
</feature>